<keyword evidence="1" id="KW-0812">Transmembrane</keyword>
<accession>A0AAV2RNN3</accession>
<sequence>MSSCNDGKMSTLVVFSDVSGSSSEEEYQPYHLRNYDNFLNSTDDDSETLSQTATHTTHNRTMDKNHPVYQSVCSRRPWCSRETRKSATQLILLCITSCSWTLLLISLTLTTPQQHMNRRRTQEVTPAPRWNGNTADACGECLAAKGPPKAYWQTFGKPLQQIAEALERLERPLAPPALRAHLAGTHALLRRLAEVLHLPQANKKEGNVVELGDPNEVLKMAGDPLSSGLACPERFLGTRAGYPRYNIGFVPITCPSRPIAESVTLLMWDISPDNIPQLLAGIWKQHPGLRVLLVSADIKQFGKSLLTEAPRPSLAAAVKRLLQRVTTPYVLLAPGLKDFNQHTRLERLLWVAEETGLWAIGGSARGADGRWRAGCLQAQEAAGQLLYNRGYTHSLHECQLCNALETPMLIRRDSLSKLPWPRESIPADLLMPELFLSINGDDPSYKHGVATCPDSMFEVSVLEPLWVGGNITHSGGDKSSKDRKAAWEKIARKHGLGMVQLPSGDILHFHCKFLHPKHITYVDKIDIYAIPHKSPLWRCMQLRVTEMLEMVLHTCEDLDITCFLSNYDANVVLSSGSDDLWGLQHGRELHLQVNELTSLLFLHSNLRNNTLIHVQQSNYARLNITFDGSVVRVIGNWWTIFISVRETPLDTLWLRLELLGAKLWVAFSTNSVYKISSEISSLPELQHNGIQDTDLNILNR</sequence>
<proteinExistence type="predicted"/>
<comment type="caution">
    <text evidence="2">The sequence shown here is derived from an EMBL/GenBank/DDBJ whole genome shotgun (WGS) entry which is preliminary data.</text>
</comment>
<name>A0AAV2RNN3_MEGNR</name>
<evidence type="ECO:0000256" key="1">
    <source>
        <dbReference type="SAM" id="Phobius"/>
    </source>
</evidence>
<reference evidence="2 3" key="1">
    <citation type="submission" date="2024-05" db="EMBL/GenBank/DDBJ databases">
        <authorList>
            <person name="Wallberg A."/>
        </authorList>
    </citation>
    <scope>NUCLEOTIDE SEQUENCE [LARGE SCALE GENOMIC DNA]</scope>
</reference>
<keyword evidence="1" id="KW-1133">Transmembrane helix</keyword>
<dbReference type="EMBL" id="CAXKWB010029113">
    <property type="protein sequence ID" value="CAL4135144.1"/>
    <property type="molecule type" value="Genomic_DNA"/>
</dbReference>
<keyword evidence="3" id="KW-1185">Reference proteome</keyword>
<dbReference type="Proteomes" id="UP001497623">
    <property type="component" value="Unassembled WGS sequence"/>
</dbReference>
<evidence type="ECO:0000313" key="3">
    <source>
        <dbReference type="Proteomes" id="UP001497623"/>
    </source>
</evidence>
<protein>
    <submittedName>
        <fullName evidence="2">Uncharacterized protein</fullName>
    </submittedName>
</protein>
<gene>
    <name evidence="2" type="ORF">MNOR_LOCUS27530</name>
</gene>
<feature type="transmembrane region" description="Helical" evidence="1">
    <location>
        <begin position="90"/>
        <end position="109"/>
    </location>
</feature>
<organism evidence="2 3">
    <name type="scientific">Meganyctiphanes norvegica</name>
    <name type="common">Northern krill</name>
    <name type="synonym">Thysanopoda norvegica</name>
    <dbReference type="NCBI Taxonomy" id="48144"/>
    <lineage>
        <taxon>Eukaryota</taxon>
        <taxon>Metazoa</taxon>
        <taxon>Ecdysozoa</taxon>
        <taxon>Arthropoda</taxon>
        <taxon>Crustacea</taxon>
        <taxon>Multicrustacea</taxon>
        <taxon>Malacostraca</taxon>
        <taxon>Eumalacostraca</taxon>
        <taxon>Eucarida</taxon>
        <taxon>Euphausiacea</taxon>
        <taxon>Euphausiidae</taxon>
        <taxon>Meganyctiphanes</taxon>
    </lineage>
</organism>
<keyword evidence="1" id="KW-0472">Membrane</keyword>
<evidence type="ECO:0000313" key="2">
    <source>
        <dbReference type="EMBL" id="CAL4135144.1"/>
    </source>
</evidence>
<dbReference type="AlphaFoldDB" id="A0AAV2RNN3"/>